<evidence type="ECO:0000313" key="1">
    <source>
        <dbReference type="EMBL" id="MDB8740515.1"/>
    </source>
</evidence>
<evidence type="ECO:0000313" key="2">
    <source>
        <dbReference type="Proteomes" id="UP001211421"/>
    </source>
</evidence>
<reference evidence="1" key="1">
    <citation type="submission" date="2023-01" db="EMBL/GenBank/DDBJ databases">
        <title>Human gut microbiome strain richness.</title>
        <authorList>
            <person name="Chen-Liaw A."/>
        </authorList>
    </citation>
    <scope>NUCLEOTIDE SEQUENCE</scope>
    <source>
        <strain evidence="1">D59st1_B8_D59t2_181005</strain>
    </source>
</reference>
<comment type="caution">
    <text evidence="1">The sequence shown here is derived from an EMBL/GenBank/DDBJ whole genome shotgun (WGS) entry which is preliminary data.</text>
</comment>
<sequence>MGKEKGWISLSRSIVDNWVWDNGEQFSRGQAWIDLLLSANHEDRKIMFDGKPLLVKRGSFVTSQHKLADKWHWSRHKVSLFLKALQSDQMIDTIVNHQQTTIIVRNYAKFQAPTNGKGTSEEPAVNHCRTTDGQVRDINNNIDKINNENKLAAPAATQVNVVRTDRQGYTNF</sequence>
<proteinExistence type="predicted"/>
<dbReference type="AlphaFoldDB" id="A0AAW6DYI2"/>
<organism evidence="1 2">
    <name type="scientific">Ruminococcus bicirculans</name>
    <name type="common">ex Wegman et al. 2014</name>
    <dbReference type="NCBI Taxonomy" id="1160721"/>
    <lineage>
        <taxon>Bacteria</taxon>
        <taxon>Bacillati</taxon>
        <taxon>Bacillota</taxon>
        <taxon>Clostridia</taxon>
        <taxon>Eubacteriales</taxon>
        <taxon>Oscillospiraceae</taxon>
        <taxon>Ruminococcus</taxon>
    </lineage>
</organism>
<name>A0AAW6DYI2_9FIRM</name>
<accession>A0AAW6DYI2</accession>
<dbReference type="Proteomes" id="UP001211421">
    <property type="component" value="Unassembled WGS sequence"/>
</dbReference>
<gene>
    <name evidence="1" type="ORF">PNV70_00345</name>
</gene>
<protein>
    <submittedName>
        <fullName evidence="1">Uncharacterized protein</fullName>
    </submittedName>
</protein>
<dbReference type="EMBL" id="JAQMLS010000001">
    <property type="protein sequence ID" value="MDB8740515.1"/>
    <property type="molecule type" value="Genomic_DNA"/>
</dbReference>
<dbReference type="RefSeq" id="WP_117865787.1">
    <property type="nucleotide sequence ID" value="NZ_JADMNX010000001.1"/>
</dbReference>